<dbReference type="Proteomes" id="UP000053732">
    <property type="component" value="Unassembled WGS sequence"/>
</dbReference>
<evidence type="ECO:0000256" key="2">
    <source>
        <dbReference type="ARBA" id="ARBA00022448"/>
    </source>
</evidence>
<dbReference type="InterPro" id="IPR006593">
    <property type="entry name" value="Cyt_b561/ferric_Rdtase_TM"/>
</dbReference>
<evidence type="ECO:0000256" key="1">
    <source>
        <dbReference type="ARBA" id="ARBA00004370"/>
    </source>
</evidence>
<gene>
    <name evidence="11" type="ORF">PCAMFM013_S009g000356</name>
</gene>
<evidence type="ECO:0000256" key="3">
    <source>
        <dbReference type="ARBA" id="ARBA00022692"/>
    </source>
</evidence>
<feature type="transmembrane region" description="Helical" evidence="8">
    <location>
        <begin position="256"/>
        <end position="275"/>
    </location>
</feature>
<proteinExistence type="predicted"/>
<keyword evidence="12" id="KW-1185">Reference proteome</keyword>
<accession>A0A0G4PAS4</accession>
<dbReference type="GO" id="GO:0016020">
    <property type="term" value="C:membrane"/>
    <property type="evidence" value="ECO:0007669"/>
    <property type="project" value="UniProtKB-SubCell"/>
</dbReference>
<dbReference type="CDD" id="cd08760">
    <property type="entry name" value="Cyt_b561_FRRS1_like"/>
    <property type="match status" value="1"/>
</dbReference>
<evidence type="ECO:0000313" key="12">
    <source>
        <dbReference type="Proteomes" id="UP000053732"/>
    </source>
</evidence>
<feature type="transmembrane region" description="Helical" evidence="8">
    <location>
        <begin position="359"/>
        <end position="379"/>
    </location>
</feature>
<evidence type="ECO:0000256" key="4">
    <source>
        <dbReference type="ARBA" id="ARBA00022982"/>
    </source>
</evidence>
<reference evidence="11 12" key="1">
    <citation type="journal article" date="2014" name="Nat. Commun.">
        <title>Multiple recent horizontal transfers of a large genomic region in cheese making fungi.</title>
        <authorList>
            <person name="Cheeseman K."/>
            <person name="Ropars J."/>
            <person name="Renault P."/>
            <person name="Dupont J."/>
            <person name="Gouzy J."/>
            <person name="Branca A."/>
            <person name="Abraham A.L."/>
            <person name="Ceppi M."/>
            <person name="Conseiller E."/>
            <person name="Debuchy R."/>
            <person name="Malagnac F."/>
            <person name="Goarin A."/>
            <person name="Silar P."/>
            <person name="Lacoste S."/>
            <person name="Sallet E."/>
            <person name="Bensimon A."/>
            <person name="Giraud T."/>
            <person name="Brygoo Y."/>
        </authorList>
    </citation>
    <scope>NUCLEOTIDE SEQUENCE [LARGE SCALE GENOMIC DNA]</scope>
    <source>
        <strain evidence="12">FM 013</strain>
    </source>
</reference>
<evidence type="ECO:0000256" key="9">
    <source>
        <dbReference type="SAM" id="SignalP"/>
    </source>
</evidence>
<keyword evidence="5 8" id="KW-1133">Transmembrane helix</keyword>
<keyword evidence="9" id="KW-0732">Signal</keyword>
<evidence type="ECO:0000256" key="6">
    <source>
        <dbReference type="ARBA" id="ARBA00023136"/>
    </source>
</evidence>
<feature type="compositionally biased region" description="Basic and acidic residues" evidence="7">
    <location>
        <begin position="400"/>
        <end position="409"/>
    </location>
</feature>
<keyword evidence="4" id="KW-0249">Electron transport</keyword>
<dbReference type="SMART" id="SM00665">
    <property type="entry name" value="B561"/>
    <property type="match status" value="1"/>
</dbReference>
<evidence type="ECO:0000313" key="11">
    <source>
        <dbReference type="EMBL" id="CRL23416.1"/>
    </source>
</evidence>
<comment type="subcellular location">
    <subcellularLocation>
        <location evidence="1">Membrane</location>
    </subcellularLocation>
</comment>
<feature type="transmembrane region" description="Helical" evidence="8">
    <location>
        <begin position="287"/>
        <end position="306"/>
    </location>
</feature>
<keyword evidence="3 8" id="KW-0812">Transmembrane</keyword>
<name>A0A0G4PAS4_PENC3</name>
<keyword evidence="6 8" id="KW-0472">Membrane</keyword>
<feature type="region of interest" description="Disordered" evidence="7">
    <location>
        <begin position="387"/>
        <end position="416"/>
    </location>
</feature>
<sequence>MHSLIEDIYTTACGADRMGLHVSFAFLLGLVVKSALSQPFTLVVPGHDDIAYHVLETDATYIMITASKDVGWVSFAQGQDSSNSSNLAASNTIFVSLKEQYPTKAGSNLSNCQKIQGPPSVHDQTVEATIRCDDYPILNRLDTFTWAYEQDGIIHSGPMRVLETPNSDNVAMSGRDGLRRVVRSMSSQSAETSTVPSQSPSPEEIAALMAKYDRLTKIRTIHGSIMAITFVVLFPTFATLLHLLPSSKPVVKIHASLQAMSATLAIVGFGLGVYLNSEITIKGKHHQAIGAIVIILLVIVQPILGIRHHMLFRRTQRKTWLGYAHRWQGRIMLSLGVVNGGIGYNLSRTGPSGGPRGALVAYGVVAGIVYVCYFGMLAFKAFKQRQVSGGGKTDGTEGAGRPDTEEHTLTEMSTHN</sequence>
<evidence type="ECO:0000259" key="10">
    <source>
        <dbReference type="SMART" id="SM00665"/>
    </source>
</evidence>
<organism evidence="11 12">
    <name type="scientific">Penicillium camemberti (strain FM 013)</name>
    <dbReference type="NCBI Taxonomy" id="1429867"/>
    <lineage>
        <taxon>Eukaryota</taxon>
        <taxon>Fungi</taxon>
        <taxon>Dikarya</taxon>
        <taxon>Ascomycota</taxon>
        <taxon>Pezizomycotina</taxon>
        <taxon>Eurotiomycetes</taxon>
        <taxon>Eurotiomycetidae</taxon>
        <taxon>Eurotiales</taxon>
        <taxon>Aspergillaceae</taxon>
        <taxon>Penicillium</taxon>
    </lineage>
</organism>
<dbReference type="Gene3D" id="1.20.120.1770">
    <property type="match status" value="1"/>
</dbReference>
<feature type="domain" description="Cytochrome b561" evidence="10">
    <location>
        <begin position="221"/>
        <end position="344"/>
    </location>
</feature>
<feature type="signal peptide" evidence="9">
    <location>
        <begin position="1"/>
        <end position="37"/>
    </location>
</feature>
<dbReference type="PANTHER" id="PTHR47797">
    <property type="entry name" value="DEHYDROGENASE, PUTATIVE (AFU_ORTHOLOGUE AFUA_8G05805)-RELATED"/>
    <property type="match status" value="1"/>
</dbReference>
<feature type="transmembrane region" description="Helical" evidence="8">
    <location>
        <begin position="221"/>
        <end position="244"/>
    </location>
</feature>
<evidence type="ECO:0000256" key="5">
    <source>
        <dbReference type="ARBA" id="ARBA00022989"/>
    </source>
</evidence>
<feature type="chain" id="PRO_5005195189" evidence="9">
    <location>
        <begin position="38"/>
        <end position="416"/>
    </location>
</feature>
<keyword evidence="2" id="KW-0813">Transport</keyword>
<dbReference type="AlphaFoldDB" id="A0A0G4PAS4"/>
<dbReference type="EMBL" id="HG793142">
    <property type="protein sequence ID" value="CRL23416.1"/>
    <property type="molecule type" value="Genomic_DNA"/>
</dbReference>
<evidence type="ECO:0000256" key="7">
    <source>
        <dbReference type="SAM" id="MobiDB-lite"/>
    </source>
</evidence>
<evidence type="ECO:0000256" key="8">
    <source>
        <dbReference type="SAM" id="Phobius"/>
    </source>
</evidence>
<dbReference type="STRING" id="1429867.A0A0G4PAS4"/>
<dbReference type="PANTHER" id="PTHR47797:SF1">
    <property type="entry name" value="CYTOCHROME B561 DOMAIN-CONTAINING PROTEIN-RELATED"/>
    <property type="match status" value="1"/>
</dbReference>
<protein>
    <submittedName>
        <fullName evidence="11">Cytochrome b561/ferric reductase transmembrane</fullName>
    </submittedName>
</protein>